<proteinExistence type="predicted"/>
<name>A0AB35BYN0_9GAMM</name>
<feature type="chain" id="PRO_5044230552" evidence="1">
    <location>
        <begin position="25"/>
        <end position="380"/>
    </location>
</feature>
<keyword evidence="1" id="KW-0732">Signal</keyword>
<sequence length="380" mass="42398">MKKSLKMAAVMLAIYGTASVPAMADGNKISEVFSYDMIGVDIAYLENLIGPARKTEQHTQTKTYLVDHCPLDVQTRDGAVDTLRVTIGGKCQFVLNDILPSYEKIPTRDVVFGLSGPVTYYADCFGINCGNAYDPSVYELYEGSHAENWRELLLSSVNASYEAVSRWSNIMEANEGVDWMMDNRFNCTPNKYSDVAEQSLKRQPVDRIMIGYNLEQKAGLKWGCEEVNPMSNASPVTHSSTQTEAPNIPFQLVANVSDDYQYIGSKVLSGQLLYEPNEMDGYRFEFRVDPYDQDVLPEKATMTTYVLDGVTVENAGHYFGIKTDLTDPKFESKLCALTGPVTLQIVGITLSIPPEAHWYANMNFTRVLSSGPFRMGCEEQ</sequence>
<feature type="signal peptide" evidence="1">
    <location>
        <begin position="1"/>
        <end position="24"/>
    </location>
</feature>
<accession>A0AB35BYN0</accession>
<evidence type="ECO:0000313" key="3">
    <source>
        <dbReference type="Proteomes" id="UP000680020"/>
    </source>
</evidence>
<organism evidence="2 3">
    <name type="scientific">Wohlfahrtiimonas chitiniclastica</name>
    <dbReference type="NCBI Taxonomy" id="400946"/>
    <lineage>
        <taxon>Bacteria</taxon>
        <taxon>Pseudomonadati</taxon>
        <taxon>Pseudomonadota</taxon>
        <taxon>Gammaproteobacteria</taxon>
        <taxon>Cardiobacteriales</taxon>
        <taxon>Ignatzschineriaceae</taxon>
        <taxon>Wohlfahrtiimonas</taxon>
    </lineage>
</organism>
<dbReference type="Proteomes" id="UP000680020">
    <property type="component" value="Unassembled WGS sequence"/>
</dbReference>
<gene>
    <name evidence="2" type="ORF">J7561_00105</name>
</gene>
<dbReference type="AlphaFoldDB" id="A0AB35BYN0"/>
<dbReference type="EMBL" id="JAGIBU010000001">
    <property type="protein sequence ID" value="MBS7823605.1"/>
    <property type="molecule type" value="Genomic_DNA"/>
</dbReference>
<protein>
    <submittedName>
        <fullName evidence="2">Uncharacterized protein</fullName>
    </submittedName>
</protein>
<evidence type="ECO:0000256" key="1">
    <source>
        <dbReference type="SAM" id="SignalP"/>
    </source>
</evidence>
<dbReference type="RefSeq" id="WP_213403200.1">
    <property type="nucleotide sequence ID" value="NZ_JAGIBT010000001.1"/>
</dbReference>
<comment type="caution">
    <text evidence="2">The sequence shown here is derived from an EMBL/GenBank/DDBJ whole genome shotgun (WGS) entry which is preliminary data.</text>
</comment>
<evidence type="ECO:0000313" key="2">
    <source>
        <dbReference type="EMBL" id="MBS7823605.1"/>
    </source>
</evidence>
<reference evidence="2" key="1">
    <citation type="submission" date="2021-03" db="EMBL/GenBank/DDBJ databases">
        <title>Identification and antibiotic profiling of Wohlfahrtiimonas chitiniclastica, an underestimated human pathogen.</title>
        <authorList>
            <person name="Kopf A."/>
            <person name="Bunk B."/>
            <person name="Coldewey S."/>
            <person name="Gunzer F."/>
            <person name="Riedel T."/>
            <person name="Schroettner P."/>
        </authorList>
    </citation>
    <scope>NUCLEOTIDE SEQUENCE</scope>
    <source>
        <strain evidence="2">DSM 100917</strain>
    </source>
</reference>